<dbReference type="Pfam" id="PF06951">
    <property type="entry name" value="PLA2G12"/>
    <property type="match status" value="1"/>
</dbReference>
<proteinExistence type="predicted"/>
<name>A0A8S2WAI4_9BILA</name>
<dbReference type="GO" id="GO:0016042">
    <property type="term" value="P:lipid catabolic process"/>
    <property type="evidence" value="ECO:0007669"/>
    <property type="project" value="InterPro"/>
</dbReference>
<dbReference type="InterPro" id="IPR036444">
    <property type="entry name" value="PLipase_A2_dom_sf"/>
</dbReference>
<dbReference type="PANTHER" id="PTHR12824:SF8">
    <property type="entry name" value="GXIVSPLA2, ISOFORM A"/>
    <property type="match status" value="1"/>
</dbReference>
<dbReference type="GO" id="GO:0050482">
    <property type="term" value="P:arachidonate secretion"/>
    <property type="evidence" value="ECO:0007669"/>
    <property type="project" value="InterPro"/>
</dbReference>
<evidence type="ECO:0000313" key="2">
    <source>
        <dbReference type="EMBL" id="CAF4440774.1"/>
    </source>
</evidence>
<protein>
    <submittedName>
        <fullName evidence="2">Uncharacterized protein</fullName>
    </submittedName>
</protein>
<dbReference type="EMBL" id="CAJOBA010080843">
    <property type="protein sequence ID" value="CAF4440774.1"/>
    <property type="molecule type" value="Genomic_DNA"/>
</dbReference>
<dbReference type="GO" id="GO:0005576">
    <property type="term" value="C:extracellular region"/>
    <property type="evidence" value="ECO:0007669"/>
    <property type="project" value="InterPro"/>
</dbReference>
<reference evidence="2" key="1">
    <citation type="submission" date="2021-02" db="EMBL/GenBank/DDBJ databases">
        <authorList>
            <person name="Nowell W R."/>
        </authorList>
    </citation>
    <scope>NUCLEOTIDE SEQUENCE</scope>
</reference>
<dbReference type="Proteomes" id="UP000677228">
    <property type="component" value="Unassembled WGS sequence"/>
</dbReference>
<dbReference type="GO" id="GO:0006644">
    <property type="term" value="P:phospholipid metabolic process"/>
    <property type="evidence" value="ECO:0007669"/>
    <property type="project" value="InterPro"/>
</dbReference>
<dbReference type="SUPFAM" id="SSF48619">
    <property type="entry name" value="Phospholipase A2, PLA2"/>
    <property type="match status" value="1"/>
</dbReference>
<evidence type="ECO:0000313" key="1">
    <source>
        <dbReference type="EMBL" id="CAF1621202.1"/>
    </source>
</evidence>
<sequence length="121" mass="13709">IVYCSNSILYRHSRQANGCGTIYFNIDNILKIVGYSQMIPCCNLHDLCYDNCTSTKSNCDTQLFKCMLLVCDTLISIQDIVCRSDVSALYLAVVIKGNDAYQAAQKLHCQYRQLNNTNTLY</sequence>
<dbReference type="Gene3D" id="1.20.90.10">
    <property type="entry name" value="Phospholipase A2 domain"/>
    <property type="match status" value="1"/>
</dbReference>
<evidence type="ECO:0000313" key="3">
    <source>
        <dbReference type="Proteomes" id="UP000682733"/>
    </source>
</evidence>
<dbReference type="GO" id="GO:0004623">
    <property type="term" value="F:phospholipase A2 activity"/>
    <property type="evidence" value="ECO:0007669"/>
    <property type="project" value="InterPro"/>
</dbReference>
<dbReference type="GO" id="GO:0005509">
    <property type="term" value="F:calcium ion binding"/>
    <property type="evidence" value="ECO:0007669"/>
    <property type="project" value="InterPro"/>
</dbReference>
<dbReference type="AlphaFoldDB" id="A0A8S2WAI4"/>
<accession>A0A8S2WAI4</accession>
<dbReference type="Proteomes" id="UP000682733">
    <property type="component" value="Unassembled WGS sequence"/>
</dbReference>
<dbReference type="EMBL" id="CAJNOK010055976">
    <property type="protein sequence ID" value="CAF1621202.1"/>
    <property type="molecule type" value="Genomic_DNA"/>
</dbReference>
<gene>
    <name evidence="1" type="ORF">OVA965_LOCUS43215</name>
    <name evidence="2" type="ORF">TMI583_LOCUS45374</name>
</gene>
<comment type="caution">
    <text evidence="2">The sequence shown here is derived from an EMBL/GenBank/DDBJ whole genome shotgun (WGS) entry which is preliminary data.</text>
</comment>
<dbReference type="InterPro" id="IPR010711">
    <property type="entry name" value="PLA2G12"/>
</dbReference>
<dbReference type="PANTHER" id="PTHR12824">
    <property type="entry name" value="GROUP XII SECRETORY PHOSPHOLIPASE A2 FAMILY MEMBER"/>
    <property type="match status" value="1"/>
</dbReference>
<feature type="non-terminal residue" evidence="2">
    <location>
        <position position="1"/>
    </location>
</feature>
<organism evidence="2 3">
    <name type="scientific">Didymodactylos carnosus</name>
    <dbReference type="NCBI Taxonomy" id="1234261"/>
    <lineage>
        <taxon>Eukaryota</taxon>
        <taxon>Metazoa</taxon>
        <taxon>Spiralia</taxon>
        <taxon>Gnathifera</taxon>
        <taxon>Rotifera</taxon>
        <taxon>Eurotatoria</taxon>
        <taxon>Bdelloidea</taxon>
        <taxon>Philodinida</taxon>
        <taxon>Philodinidae</taxon>
        <taxon>Didymodactylos</taxon>
    </lineage>
</organism>